<evidence type="ECO:0000259" key="2">
    <source>
        <dbReference type="Pfam" id="PF05099"/>
    </source>
</evidence>
<keyword evidence="4" id="KW-1185">Reference proteome</keyword>
<comment type="caution">
    <text evidence="3">The sequence shown here is derived from an EMBL/GenBank/DDBJ whole genome shotgun (WGS) entry which is preliminary data.</text>
</comment>
<dbReference type="CDD" id="cd07177">
    <property type="entry name" value="terB_like"/>
    <property type="match status" value="1"/>
</dbReference>
<dbReference type="Pfam" id="PF05099">
    <property type="entry name" value="TerB"/>
    <property type="match status" value="1"/>
</dbReference>
<dbReference type="AlphaFoldDB" id="A0A501PGA8"/>
<dbReference type="EMBL" id="VFIY01000016">
    <property type="protein sequence ID" value="TPD58916.1"/>
    <property type="molecule type" value="Genomic_DNA"/>
</dbReference>
<feature type="transmembrane region" description="Helical" evidence="1">
    <location>
        <begin position="172"/>
        <end position="190"/>
    </location>
</feature>
<dbReference type="Proteomes" id="UP000319148">
    <property type="component" value="Unassembled WGS sequence"/>
</dbReference>
<evidence type="ECO:0000313" key="4">
    <source>
        <dbReference type="Proteomes" id="UP000319148"/>
    </source>
</evidence>
<accession>A0A501PGA8</accession>
<dbReference type="OrthoDB" id="1261251at2"/>
<name>A0A501PGA8_9PROT</name>
<evidence type="ECO:0000256" key="1">
    <source>
        <dbReference type="SAM" id="Phobius"/>
    </source>
</evidence>
<sequence>MPYLILIVLACMGVWYGGDGLWVSLTSNKLTTFNVETVEEHGIGNNRYIKITDGTWGSGIVYQYDQDTGAVDYVIFALESPETYQAIAEGRPAEVHVLVKKDAHTNVSRLEQWMIENGADEEKVEVQGVTLVGFDSIDDSSRNLIESMDMKISDDVVFLEEGKKPESMTKNLLIFIPSALFLLFVIYSFFRKEDETEEITETADVAEVEAPGETRANDCIKQVMILMMLADGEADLEEVSAIQNIYKQLTEMDYETAQLNLDIKQIQEEGITLKSLLKEMNESLSDDGKRVTFEAAFLIAAADSLLHPGEREMLKSIESALHIPDEIVRELCERHGVEDW</sequence>
<keyword evidence="1" id="KW-0472">Membrane</keyword>
<evidence type="ECO:0000313" key="3">
    <source>
        <dbReference type="EMBL" id="TPD58916.1"/>
    </source>
</evidence>
<dbReference type="InterPro" id="IPR007791">
    <property type="entry name" value="DjlA_N"/>
</dbReference>
<gene>
    <name evidence="3" type="ORF">FIV46_13615</name>
</gene>
<protein>
    <submittedName>
        <fullName evidence="3">TerB family tellurite resistance protein</fullName>
    </submittedName>
</protein>
<reference evidence="4" key="1">
    <citation type="submission" date="2019-06" db="EMBL/GenBank/DDBJ databases">
        <title>The complete genome of Emcibacter congregatus ZYLT.</title>
        <authorList>
            <person name="Zhao Z."/>
        </authorList>
    </citation>
    <scope>NUCLEOTIDE SEQUENCE [LARGE SCALE GENOMIC DNA]</scope>
    <source>
        <strain evidence="4">MCCC 1A06723</strain>
    </source>
</reference>
<dbReference type="SUPFAM" id="SSF158682">
    <property type="entry name" value="TerB-like"/>
    <property type="match status" value="1"/>
</dbReference>
<dbReference type="RefSeq" id="WP_139941493.1">
    <property type="nucleotide sequence ID" value="NZ_JBHSYP010000002.1"/>
</dbReference>
<dbReference type="Gene3D" id="1.10.3680.10">
    <property type="entry name" value="TerB-like"/>
    <property type="match status" value="1"/>
</dbReference>
<keyword evidence="1" id="KW-1133">Transmembrane helix</keyword>
<proteinExistence type="predicted"/>
<feature type="domain" description="Co-chaperone DjlA N-terminal" evidence="2">
    <location>
        <begin position="223"/>
        <end position="326"/>
    </location>
</feature>
<organism evidence="3 4">
    <name type="scientific">Emcibacter nanhaiensis</name>
    <dbReference type="NCBI Taxonomy" id="1505037"/>
    <lineage>
        <taxon>Bacteria</taxon>
        <taxon>Pseudomonadati</taxon>
        <taxon>Pseudomonadota</taxon>
        <taxon>Alphaproteobacteria</taxon>
        <taxon>Emcibacterales</taxon>
        <taxon>Emcibacteraceae</taxon>
        <taxon>Emcibacter</taxon>
    </lineage>
</organism>
<keyword evidence="1" id="KW-0812">Transmembrane</keyword>
<dbReference type="InterPro" id="IPR029024">
    <property type="entry name" value="TerB-like"/>
</dbReference>